<dbReference type="Pfam" id="PF00535">
    <property type="entry name" value="Glycos_transf_2"/>
    <property type="match status" value="1"/>
</dbReference>
<sequence length="337" mass="39728">MEKTIKISIIIPIYNSERTLGKLLNILLMQLPSNAQLILIDDGSTDNTSEILKIHLKNNTNILHKRIEKSGVSTARNEGLKMAKGEYVTFVDSDDEVASNYFDVINELIEDKNIDLFLFGCVIHGPNKNEIYSPINLTYEKNLFLMNPIFFDPAVLNFPWNKIYKRKIIDEFEIMFDESIGIAEDFGFNVKFLKKANQIKTSKEVLYYYNRMIPNSITNTRHSFKTDIEIKILTELNEMIDTTNFELERNYFKYLVNIFIGLVKSDYINENLDTNTCKNNFIKAKKIIEYRNINFDDKRQLIDCTFLFLIKKLKYEQFIFIIKNYNFFSTIYLKIRK</sequence>
<feature type="domain" description="Glycosyltransferase 2-like" evidence="1">
    <location>
        <begin position="8"/>
        <end position="171"/>
    </location>
</feature>
<proteinExistence type="predicted"/>
<dbReference type="Proteomes" id="UP000243297">
    <property type="component" value="Unassembled WGS sequence"/>
</dbReference>
<dbReference type="PANTHER" id="PTHR22916:SF3">
    <property type="entry name" value="UDP-GLCNAC:BETAGAL BETA-1,3-N-ACETYLGLUCOSAMINYLTRANSFERASE-LIKE PROTEIN 1"/>
    <property type="match status" value="1"/>
</dbReference>
<gene>
    <name evidence="2" type="ORF">SAMN02745191_0996</name>
</gene>
<dbReference type="PANTHER" id="PTHR22916">
    <property type="entry name" value="GLYCOSYLTRANSFERASE"/>
    <property type="match status" value="1"/>
</dbReference>
<dbReference type="SUPFAM" id="SSF53448">
    <property type="entry name" value="Nucleotide-diphospho-sugar transferases"/>
    <property type="match status" value="1"/>
</dbReference>
<organism evidence="2 3">
    <name type="scientific">Anaerorhabdus furcosa</name>
    <dbReference type="NCBI Taxonomy" id="118967"/>
    <lineage>
        <taxon>Bacteria</taxon>
        <taxon>Bacillati</taxon>
        <taxon>Bacillota</taxon>
        <taxon>Erysipelotrichia</taxon>
        <taxon>Erysipelotrichales</taxon>
        <taxon>Erysipelotrichaceae</taxon>
        <taxon>Anaerorhabdus</taxon>
    </lineage>
</organism>
<dbReference type="InterPro" id="IPR029044">
    <property type="entry name" value="Nucleotide-diphossugar_trans"/>
</dbReference>
<dbReference type="GO" id="GO:0016758">
    <property type="term" value="F:hexosyltransferase activity"/>
    <property type="evidence" value="ECO:0007669"/>
    <property type="project" value="UniProtKB-ARBA"/>
</dbReference>
<dbReference type="RefSeq" id="WP_078711420.1">
    <property type="nucleotide sequence ID" value="NZ_FUWY01000002.1"/>
</dbReference>
<name>A0A1T4LQ76_9FIRM</name>
<reference evidence="3" key="1">
    <citation type="submission" date="2017-02" db="EMBL/GenBank/DDBJ databases">
        <authorList>
            <person name="Varghese N."/>
            <person name="Submissions S."/>
        </authorList>
    </citation>
    <scope>NUCLEOTIDE SEQUENCE [LARGE SCALE GENOMIC DNA]</scope>
    <source>
        <strain evidence="3">ATCC 25662</strain>
    </source>
</reference>
<dbReference type="EMBL" id="FUWY01000002">
    <property type="protein sequence ID" value="SJZ56688.1"/>
    <property type="molecule type" value="Genomic_DNA"/>
</dbReference>
<dbReference type="AlphaFoldDB" id="A0A1T4LQ76"/>
<dbReference type="OrthoDB" id="9810303at2"/>
<dbReference type="STRING" id="118967.SAMN02745191_0996"/>
<keyword evidence="3" id="KW-1185">Reference proteome</keyword>
<keyword evidence="2" id="KW-0808">Transferase</keyword>
<accession>A0A1T4LQ76</accession>
<dbReference type="Gene3D" id="3.90.550.10">
    <property type="entry name" value="Spore Coat Polysaccharide Biosynthesis Protein SpsA, Chain A"/>
    <property type="match status" value="1"/>
</dbReference>
<protein>
    <submittedName>
        <fullName evidence="2">Glycosyltransferase involved in cell wall bisynthesis</fullName>
    </submittedName>
</protein>
<dbReference type="InterPro" id="IPR001173">
    <property type="entry name" value="Glyco_trans_2-like"/>
</dbReference>
<evidence type="ECO:0000313" key="3">
    <source>
        <dbReference type="Proteomes" id="UP000243297"/>
    </source>
</evidence>
<evidence type="ECO:0000313" key="2">
    <source>
        <dbReference type="EMBL" id="SJZ56688.1"/>
    </source>
</evidence>
<evidence type="ECO:0000259" key="1">
    <source>
        <dbReference type="Pfam" id="PF00535"/>
    </source>
</evidence>